<feature type="transmembrane region" description="Helical" evidence="1">
    <location>
        <begin position="16"/>
        <end position="34"/>
    </location>
</feature>
<dbReference type="EMBL" id="LAZR01069765">
    <property type="protein sequence ID" value="KKK47068.1"/>
    <property type="molecule type" value="Genomic_DNA"/>
</dbReference>
<evidence type="ECO:0000313" key="2">
    <source>
        <dbReference type="EMBL" id="KKK47068.1"/>
    </source>
</evidence>
<dbReference type="AlphaFoldDB" id="A0A0F8VRU1"/>
<reference evidence="2" key="1">
    <citation type="journal article" date="2015" name="Nature">
        <title>Complex archaea that bridge the gap between prokaryotes and eukaryotes.</title>
        <authorList>
            <person name="Spang A."/>
            <person name="Saw J.H."/>
            <person name="Jorgensen S.L."/>
            <person name="Zaremba-Niedzwiedzka K."/>
            <person name="Martijn J."/>
            <person name="Lind A.E."/>
            <person name="van Eijk R."/>
            <person name="Schleper C."/>
            <person name="Guy L."/>
            <person name="Ettema T.J."/>
        </authorList>
    </citation>
    <scope>NUCLEOTIDE SEQUENCE</scope>
</reference>
<proteinExistence type="predicted"/>
<accession>A0A0F8VRU1</accession>
<organism evidence="2">
    <name type="scientific">marine sediment metagenome</name>
    <dbReference type="NCBI Taxonomy" id="412755"/>
    <lineage>
        <taxon>unclassified sequences</taxon>
        <taxon>metagenomes</taxon>
        <taxon>ecological metagenomes</taxon>
    </lineage>
</organism>
<keyword evidence="1" id="KW-0472">Membrane</keyword>
<gene>
    <name evidence="2" type="ORF">LCGC14_3158940</name>
</gene>
<comment type="caution">
    <text evidence="2">The sequence shown here is derived from an EMBL/GenBank/DDBJ whole genome shotgun (WGS) entry which is preliminary data.</text>
</comment>
<evidence type="ECO:0000256" key="1">
    <source>
        <dbReference type="SAM" id="Phobius"/>
    </source>
</evidence>
<protein>
    <submittedName>
        <fullName evidence="2">Uncharacterized protein</fullName>
    </submittedName>
</protein>
<sequence>MEYSEKYWGPTEGESKITFCSIIWFFNAGLWMFMPGLGNLY</sequence>
<keyword evidence="1" id="KW-1133">Transmembrane helix</keyword>
<name>A0A0F8VRU1_9ZZZZ</name>
<feature type="non-terminal residue" evidence="2">
    <location>
        <position position="41"/>
    </location>
</feature>
<keyword evidence="1" id="KW-0812">Transmembrane</keyword>